<accession>A0ABQ3UTQ5</accession>
<keyword evidence="5" id="KW-1185">Reference proteome</keyword>
<protein>
    <recommendedName>
        <fullName evidence="6">WD40 repeat domain-containing protein</fullName>
    </recommendedName>
</protein>
<proteinExistence type="predicted"/>
<organism evidence="4 5">
    <name type="scientific">Ktedonobacter robiniae</name>
    <dbReference type="NCBI Taxonomy" id="2778365"/>
    <lineage>
        <taxon>Bacteria</taxon>
        <taxon>Bacillati</taxon>
        <taxon>Chloroflexota</taxon>
        <taxon>Ktedonobacteria</taxon>
        <taxon>Ktedonobacterales</taxon>
        <taxon>Ktedonobacteraceae</taxon>
        <taxon>Ktedonobacter</taxon>
    </lineage>
</organism>
<keyword evidence="1 3" id="KW-0853">WD repeat</keyword>
<dbReference type="InterPro" id="IPR036322">
    <property type="entry name" value="WD40_repeat_dom_sf"/>
</dbReference>
<feature type="repeat" description="WD" evidence="3">
    <location>
        <begin position="1"/>
        <end position="36"/>
    </location>
</feature>
<evidence type="ECO:0008006" key="6">
    <source>
        <dbReference type="Google" id="ProtNLM"/>
    </source>
</evidence>
<evidence type="ECO:0000313" key="5">
    <source>
        <dbReference type="Proteomes" id="UP000654345"/>
    </source>
</evidence>
<dbReference type="InterPro" id="IPR001680">
    <property type="entry name" value="WD40_rpt"/>
</dbReference>
<dbReference type="Proteomes" id="UP000654345">
    <property type="component" value="Unassembled WGS sequence"/>
</dbReference>
<dbReference type="Pfam" id="PF00400">
    <property type="entry name" value="WD40"/>
    <property type="match status" value="3"/>
</dbReference>
<dbReference type="SMART" id="SM00320">
    <property type="entry name" value="WD40"/>
    <property type="match status" value="2"/>
</dbReference>
<reference evidence="4 5" key="1">
    <citation type="journal article" date="2021" name="Int. J. Syst. Evol. Microbiol.">
        <title>Reticulibacter mediterranei gen. nov., sp. nov., within the new family Reticulibacteraceae fam. nov., and Ktedonospora formicarum gen. nov., sp. nov., Ktedonobacter robiniae sp. nov., Dictyobacter formicarum sp. nov. and Dictyobacter arantiisoli sp. nov., belonging to the class Ktedonobacteria.</title>
        <authorList>
            <person name="Yabe S."/>
            <person name="Zheng Y."/>
            <person name="Wang C.M."/>
            <person name="Sakai Y."/>
            <person name="Abe K."/>
            <person name="Yokota A."/>
            <person name="Donadio S."/>
            <person name="Cavaletti L."/>
            <person name="Monciardini P."/>
        </authorList>
    </citation>
    <scope>NUCLEOTIDE SEQUENCE [LARGE SCALE GENOMIC DNA]</scope>
    <source>
        <strain evidence="4 5">SOSP1-30</strain>
    </source>
</reference>
<feature type="repeat" description="WD" evidence="3">
    <location>
        <begin position="37"/>
        <end position="78"/>
    </location>
</feature>
<dbReference type="SUPFAM" id="SSF50978">
    <property type="entry name" value="WD40 repeat-like"/>
    <property type="match status" value="1"/>
</dbReference>
<sequence length="113" mass="12364">MVEDGQFPISSTMLLSGSADRTLKWWGADEGRLISTFTGHAGPVRSVAFHPAWQTVISSSEDKTIKEWNLYGSQETIRTLPGHAGPVYSLAISPDSRFIASGSLSIKIWGKKR</sequence>
<dbReference type="PANTHER" id="PTHR22847">
    <property type="entry name" value="WD40 REPEAT PROTEIN"/>
    <property type="match status" value="1"/>
</dbReference>
<name>A0ABQ3UTQ5_9CHLR</name>
<evidence type="ECO:0000313" key="4">
    <source>
        <dbReference type="EMBL" id="GHO56181.1"/>
    </source>
</evidence>
<gene>
    <name evidence="4" type="ORF">KSB_46560</name>
</gene>
<dbReference type="EMBL" id="BNJG01000002">
    <property type="protein sequence ID" value="GHO56181.1"/>
    <property type="molecule type" value="Genomic_DNA"/>
</dbReference>
<comment type="caution">
    <text evidence="4">The sequence shown here is derived from an EMBL/GenBank/DDBJ whole genome shotgun (WGS) entry which is preliminary data.</text>
</comment>
<evidence type="ECO:0000256" key="3">
    <source>
        <dbReference type="PROSITE-ProRule" id="PRU00221"/>
    </source>
</evidence>
<evidence type="ECO:0000256" key="2">
    <source>
        <dbReference type="ARBA" id="ARBA00022737"/>
    </source>
</evidence>
<dbReference type="PANTHER" id="PTHR22847:SF637">
    <property type="entry name" value="WD REPEAT DOMAIN 5B"/>
    <property type="match status" value="1"/>
</dbReference>
<keyword evidence="2" id="KW-0677">Repeat</keyword>
<evidence type="ECO:0000256" key="1">
    <source>
        <dbReference type="ARBA" id="ARBA00022574"/>
    </source>
</evidence>
<dbReference type="Gene3D" id="2.130.10.10">
    <property type="entry name" value="YVTN repeat-like/Quinoprotein amine dehydrogenase"/>
    <property type="match status" value="1"/>
</dbReference>
<dbReference type="InterPro" id="IPR015943">
    <property type="entry name" value="WD40/YVTN_repeat-like_dom_sf"/>
</dbReference>
<dbReference type="PROSITE" id="PS50082">
    <property type="entry name" value="WD_REPEATS_2"/>
    <property type="match status" value="2"/>
</dbReference>
<dbReference type="PROSITE" id="PS50294">
    <property type="entry name" value="WD_REPEATS_REGION"/>
    <property type="match status" value="1"/>
</dbReference>